<organism evidence="1 2">
    <name type="scientific">Clohesyomyces aquaticus</name>
    <dbReference type="NCBI Taxonomy" id="1231657"/>
    <lineage>
        <taxon>Eukaryota</taxon>
        <taxon>Fungi</taxon>
        <taxon>Dikarya</taxon>
        <taxon>Ascomycota</taxon>
        <taxon>Pezizomycotina</taxon>
        <taxon>Dothideomycetes</taxon>
        <taxon>Pleosporomycetidae</taxon>
        <taxon>Pleosporales</taxon>
        <taxon>Lindgomycetaceae</taxon>
        <taxon>Clohesyomyces</taxon>
    </lineage>
</organism>
<proteinExistence type="predicted"/>
<name>A0A1Y1ZWQ9_9PLEO</name>
<dbReference type="AlphaFoldDB" id="A0A1Y1ZWQ9"/>
<protein>
    <submittedName>
        <fullName evidence="1">Uncharacterized protein</fullName>
    </submittedName>
</protein>
<reference evidence="1 2" key="1">
    <citation type="submission" date="2016-07" db="EMBL/GenBank/DDBJ databases">
        <title>Pervasive Adenine N6-methylation of Active Genes in Fungi.</title>
        <authorList>
            <consortium name="DOE Joint Genome Institute"/>
            <person name="Mondo S.J."/>
            <person name="Dannebaum R.O."/>
            <person name="Kuo R.C."/>
            <person name="Labutti K."/>
            <person name="Haridas S."/>
            <person name="Kuo A."/>
            <person name="Salamov A."/>
            <person name="Ahrendt S.R."/>
            <person name="Lipzen A."/>
            <person name="Sullivan W."/>
            <person name="Andreopoulos W.B."/>
            <person name="Clum A."/>
            <person name="Lindquist E."/>
            <person name="Daum C."/>
            <person name="Ramamoorthy G.K."/>
            <person name="Gryganskyi A."/>
            <person name="Culley D."/>
            <person name="Magnuson J.K."/>
            <person name="James T.Y."/>
            <person name="O'Malley M.A."/>
            <person name="Stajich J.E."/>
            <person name="Spatafora J.W."/>
            <person name="Visel A."/>
            <person name="Grigoriev I.V."/>
        </authorList>
    </citation>
    <scope>NUCLEOTIDE SEQUENCE [LARGE SCALE GENOMIC DNA]</scope>
    <source>
        <strain evidence="1 2">CBS 115471</strain>
    </source>
</reference>
<gene>
    <name evidence="1" type="ORF">BCR34DRAFT_227583</name>
</gene>
<sequence>MSSCALNVASTLPSPDHLPELQTISQVYTASNRTLVDFPTRWDACASREPPDVVSVELRRTSLASGIRIIASGFRVTLVSANMASVPRGDFFADTWRIEQMIHSHIHDRIFAIKDRNIRSRIPQFTLGLTHFDASSSRPAANISFSWTRILRHLQETEKQATSHNFRGTRTRVAAVVLRGQGSACIRL</sequence>
<dbReference type="Proteomes" id="UP000193144">
    <property type="component" value="Unassembled WGS sequence"/>
</dbReference>
<accession>A0A1Y1ZWQ9</accession>
<dbReference type="EMBL" id="MCFA01000032">
    <property type="protein sequence ID" value="ORY14507.1"/>
    <property type="molecule type" value="Genomic_DNA"/>
</dbReference>
<evidence type="ECO:0000313" key="1">
    <source>
        <dbReference type="EMBL" id="ORY14507.1"/>
    </source>
</evidence>
<comment type="caution">
    <text evidence="1">The sequence shown here is derived from an EMBL/GenBank/DDBJ whole genome shotgun (WGS) entry which is preliminary data.</text>
</comment>
<evidence type="ECO:0000313" key="2">
    <source>
        <dbReference type="Proteomes" id="UP000193144"/>
    </source>
</evidence>
<keyword evidence="2" id="KW-1185">Reference proteome</keyword>